<dbReference type="HAMAP" id="MF_01820">
    <property type="entry name" value="GTPase_RsgA"/>
    <property type="match status" value="1"/>
</dbReference>
<dbReference type="AlphaFoldDB" id="A0A1I5VG88"/>
<keyword evidence="2 10" id="KW-0690">Ribosome biogenesis</keyword>
<evidence type="ECO:0000256" key="6">
    <source>
        <dbReference type="ARBA" id="ARBA00022801"/>
    </source>
</evidence>
<keyword evidence="9 10" id="KW-0342">GTP-binding</keyword>
<comment type="function">
    <text evidence="10">One of several proteins that assist in the late maturation steps of the functional core of the 30S ribosomal subunit. Helps release RbfA from mature subunits. May play a role in the assembly of ribosomal proteins into the subunit. Circularly permuted GTPase that catalyzes slow GTP hydrolysis, GTPase activity is stimulated by the 30S ribosomal subunit.</text>
</comment>
<protein>
    <recommendedName>
        <fullName evidence="10">Small ribosomal subunit biogenesis GTPase RsgA</fullName>
        <ecNumber evidence="10">3.6.1.-</ecNumber>
    </recommendedName>
</protein>
<evidence type="ECO:0000256" key="7">
    <source>
        <dbReference type="ARBA" id="ARBA00022833"/>
    </source>
</evidence>
<evidence type="ECO:0000313" key="13">
    <source>
        <dbReference type="EMBL" id="SFQ06479.1"/>
    </source>
</evidence>
<keyword evidence="3 10" id="KW-0479">Metal-binding</keyword>
<dbReference type="EC" id="3.6.1.-" evidence="10"/>
<feature type="domain" description="EngC GTPase" evidence="11">
    <location>
        <begin position="91"/>
        <end position="238"/>
    </location>
</feature>
<evidence type="ECO:0000256" key="3">
    <source>
        <dbReference type="ARBA" id="ARBA00022723"/>
    </source>
</evidence>
<keyword evidence="14" id="KW-1185">Reference proteome</keyword>
<dbReference type="EMBL" id="FOXO01000017">
    <property type="protein sequence ID" value="SFQ06479.1"/>
    <property type="molecule type" value="Genomic_DNA"/>
</dbReference>
<dbReference type="InterPro" id="IPR010914">
    <property type="entry name" value="RsgA_GTPase_dom"/>
</dbReference>
<evidence type="ECO:0000259" key="12">
    <source>
        <dbReference type="PROSITE" id="PS51721"/>
    </source>
</evidence>
<dbReference type="GO" id="GO:0042274">
    <property type="term" value="P:ribosomal small subunit biogenesis"/>
    <property type="evidence" value="ECO:0007669"/>
    <property type="project" value="UniProtKB-UniRule"/>
</dbReference>
<gene>
    <name evidence="10" type="primary">rsgA</name>
    <name evidence="13" type="ORF">SAMN04487928_11723</name>
</gene>
<dbReference type="PANTHER" id="PTHR32120:SF10">
    <property type="entry name" value="SMALL RIBOSOMAL SUBUNIT BIOGENESIS GTPASE RSGA"/>
    <property type="match status" value="1"/>
</dbReference>
<evidence type="ECO:0000256" key="8">
    <source>
        <dbReference type="ARBA" id="ARBA00022884"/>
    </source>
</evidence>
<feature type="binding site" evidence="10">
    <location>
        <position position="276"/>
    </location>
    <ligand>
        <name>Zn(2+)</name>
        <dbReference type="ChEBI" id="CHEBI:29105"/>
    </ligand>
</feature>
<feature type="binding site" evidence="10">
    <location>
        <begin position="130"/>
        <end position="133"/>
    </location>
    <ligand>
        <name>GTP</name>
        <dbReference type="ChEBI" id="CHEBI:37565"/>
    </ligand>
</feature>
<evidence type="ECO:0000313" key="14">
    <source>
        <dbReference type="Proteomes" id="UP000182624"/>
    </source>
</evidence>
<dbReference type="GO" id="GO:0019843">
    <property type="term" value="F:rRNA binding"/>
    <property type="evidence" value="ECO:0007669"/>
    <property type="project" value="UniProtKB-KW"/>
</dbReference>
<name>A0A1I5VG88_9FIRM</name>
<dbReference type="InterPro" id="IPR027417">
    <property type="entry name" value="P-loop_NTPase"/>
</dbReference>
<dbReference type="GO" id="GO:0046872">
    <property type="term" value="F:metal ion binding"/>
    <property type="evidence" value="ECO:0007669"/>
    <property type="project" value="UniProtKB-KW"/>
</dbReference>
<dbReference type="NCBIfam" id="TIGR00157">
    <property type="entry name" value="ribosome small subunit-dependent GTPase A"/>
    <property type="match status" value="1"/>
</dbReference>
<dbReference type="Proteomes" id="UP000182624">
    <property type="component" value="Unassembled WGS sequence"/>
</dbReference>
<evidence type="ECO:0000256" key="4">
    <source>
        <dbReference type="ARBA" id="ARBA00022730"/>
    </source>
</evidence>
<dbReference type="GO" id="GO:0005737">
    <property type="term" value="C:cytoplasm"/>
    <property type="evidence" value="ECO:0007669"/>
    <property type="project" value="UniProtKB-SubCell"/>
</dbReference>
<feature type="binding site" evidence="10">
    <location>
        <begin position="182"/>
        <end position="190"/>
    </location>
    <ligand>
        <name>GTP</name>
        <dbReference type="ChEBI" id="CHEBI:37565"/>
    </ligand>
</feature>
<dbReference type="Gene3D" id="1.10.40.50">
    <property type="entry name" value="Probable gtpase engc, domain 3"/>
    <property type="match status" value="1"/>
</dbReference>
<evidence type="ECO:0000256" key="5">
    <source>
        <dbReference type="ARBA" id="ARBA00022741"/>
    </source>
</evidence>
<dbReference type="GO" id="GO:0003924">
    <property type="term" value="F:GTPase activity"/>
    <property type="evidence" value="ECO:0007669"/>
    <property type="project" value="UniProtKB-UniRule"/>
</dbReference>
<evidence type="ECO:0000256" key="2">
    <source>
        <dbReference type="ARBA" id="ARBA00022517"/>
    </source>
</evidence>
<evidence type="ECO:0000256" key="9">
    <source>
        <dbReference type="ARBA" id="ARBA00023134"/>
    </source>
</evidence>
<keyword evidence="6 10" id="KW-0378">Hydrolase</keyword>
<feature type="binding site" evidence="10">
    <location>
        <position position="270"/>
    </location>
    <ligand>
        <name>Zn(2+)</name>
        <dbReference type="ChEBI" id="CHEBI:29105"/>
    </ligand>
</feature>
<evidence type="ECO:0000259" key="11">
    <source>
        <dbReference type="PROSITE" id="PS50936"/>
    </source>
</evidence>
<dbReference type="PROSITE" id="PS50936">
    <property type="entry name" value="ENGC_GTPASE"/>
    <property type="match status" value="1"/>
</dbReference>
<organism evidence="13 14">
    <name type="scientific">Butyrivibrio proteoclasticus</name>
    <dbReference type="NCBI Taxonomy" id="43305"/>
    <lineage>
        <taxon>Bacteria</taxon>
        <taxon>Bacillati</taxon>
        <taxon>Bacillota</taxon>
        <taxon>Clostridia</taxon>
        <taxon>Lachnospirales</taxon>
        <taxon>Lachnospiraceae</taxon>
        <taxon>Butyrivibrio</taxon>
    </lineage>
</organism>
<comment type="subcellular location">
    <subcellularLocation>
        <location evidence="10">Cytoplasm</location>
    </subcellularLocation>
</comment>
<keyword evidence="4 10" id="KW-0699">rRNA-binding</keyword>
<accession>A0A1I5VG88</accession>
<dbReference type="GO" id="GO:0005525">
    <property type="term" value="F:GTP binding"/>
    <property type="evidence" value="ECO:0007669"/>
    <property type="project" value="UniProtKB-UniRule"/>
</dbReference>
<dbReference type="InterPro" id="IPR030378">
    <property type="entry name" value="G_CP_dom"/>
</dbReference>
<dbReference type="Gene3D" id="2.40.50.140">
    <property type="entry name" value="Nucleic acid-binding proteins"/>
    <property type="match status" value="1"/>
</dbReference>
<dbReference type="InterPro" id="IPR012340">
    <property type="entry name" value="NA-bd_OB-fold"/>
</dbReference>
<keyword evidence="8 10" id="KW-0694">RNA-binding</keyword>
<feature type="binding site" evidence="10">
    <location>
        <position position="263"/>
    </location>
    <ligand>
        <name>Zn(2+)</name>
        <dbReference type="ChEBI" id="CHEBI:29105"/>
    </ligand>
</feature>
<feature type="binding site" evidence="10">
    <location>
        <position position="268"/>
    </location>
    <ligand>
        <name>Zn(2+)</name>
        <dbReference type="ChEBI" id="CHEBI:29105"/>
    </ligand>
</feature>
<dbReference type="PANTHER" id="PTHR32120">
    <property type="entry name" value="SMALL RIBOSOMAL SUBUNIT BIOGENESIS GTPASE RSGA"/>
    <property type="match status" value="1"/>
</dbReference>
<keyword evidence="7 10" id="KW-0862">Zinc</keyword>
<dbReference type="CDD" id="cd01854">
    <property type="entry name" value="YjeQ_EngC"/>
    <property type="match status" value="1"/>
</dbReference>
<comment type="similarity">
    <text evidence="10">Belongs to the TRAFAC class YlqF/YawG GTPase family. RsgA subfamily.</text>
</comment>
<sequence>MNNTENNLCKGRVSAIYKNSYVIRFEGKDISARLKGTFQEKAPEFFPVVGDYVSFVNNPIGDSLIVAVEDRTSFLQRPDQAKTGVMQYMVANVDYTLIVTSLNEDYSYNRIARYVSVVLQGNSIPVVVLTKSDLCSNYGRYVREVESISDKVRVHAISALYGIGVDELYEYMRPGVTLCLMGSSGAGKSTLLNAFAGEEIMKTSEVRESDSTGRHTTTYRQLIELENGVSIIDTPGMRELGMANTELGIDNTFSDILALEQCCKFSDCKHDTEPGCAVKAAIESGELSAERYILYKSLSAENTNNYAKKKEISKWAKAAKKLKRDNYRF</sequence>
<evidence type="ECO:0000256" key="10">
    <source>
        <dbReference type="HAMAP-Rule" id="MF_01820"/>
    </source>
</evidence>
<comment type="cofactor">
    <cofactor evidence="10">
        <name>Zn(2+)</name>
        <dbReference type="ChEBI" id="CHEBI:29105"/>
    </cofactor>
    <text evidence="10">Binds 1 zinc ion per subunit.</text>
</comment>
<dbReference type="InterPro" id="IPR004881">
    <property type="entry name" value="Ribosome_biogen_GTPase_RsgA"/>
</dbReference>
<dbReference type="Pfam" id="PF03193">
    <property type="entry name" value="RsgA_GTPase"/>
    <property type="match status" value="1"/>
</dbReference>
<dbReference type="Gene3D" id="3.40.50.300">
    <property type="entry name" value="P-loop containing nucleotide triphosphate hydrolases"/>
    <property type="match status" value="1"/>
</dbReference>
<dbReference type="PROSITE" id="PS51721">
    <property type="entry name" value="G_CP"/>
    <property type="match status" value="1"/>
</dbReference>
<proteinExistence type="inferred from homology"/>
<dbReference type="RefSeq" id="WP_160110713.1">
    <property type="nucleotide sequence ID" value="NZ_FOXO01000017.1"/>
</dbReference>
<keyword evidence="5 10" id="KW-0547">Nucleotide-binding</keyword>
<keyword evidence="1 10" id="KW-0963">Cytoplasm</keyword>
<evidence type="ECO:0000256" key="1">
    <source>
        <dbReference type="ARBA" id="ARBA00022490"/>
    </source>
</evidence>
<feature type="domain" description="CP-type G" evidence="12">
    <location>
        <begin position="79"/>
        <end position="240"/>
    </location>
</feature>
<reference evidence="14" key="1">
    <citation type="submission" date="2016-10" db="EMBL/GenBank/DDBJ databases">
        <authorList>
            <person name="Varghese N."/>
            <person name="Submissions S."/>
        </authorList>
    </citation>
    <scope>NUCLEOTIDE SEQUENCE [LARGE SCALE GENOMIC DNA]</scope>
    <source>
        <strain evidence="14">P18</strain>
    </source>
</reference>
<comment type="subunit">
    <text evidence="10">Monomer. Associates with 30S ribosomal subunit, binds 16S rRNA.</text>
</comment>
<dbReference type="SUPFAM" id="SSF52540">
    <property type="entry name" value="P-loop containing nucleoside triphosphate hydrolases"/>
    <property type="match status" value="1"/>
</dbReference>